<keyword evidence="3" id="KW-0862">Zinc</keyword>
<evidence type="ECO:0000313" key="7">
    <source>
        <dbReference type="RefSeq" id="XP_014480904.1"/>
    </source>
</evidence>
<dbReference type="InterPro" id="IPR002893">
    <property type="entry name" value="Znf_MYND"/>
</dbReference>
<protein>
    <submittedName>
        <fullName evidence="7">Uncharacterized protein LOC106747665</fullName>
    </submittedName>
</protein>
<evidence type="ECO:0000256" key="2">
    <source>
        <dbReference type="ARBA" id="ARBA00022771"/>
    </source>
</evidence>
<dbReference type="Pfam" id="PF01753">
    <property type="entry name" value="zf-MYND"/>
    <property type="match status" value="1"/>
</dbReference>
<organism evidence="6 7">
    <name type="scientific">Dinoponera quadriceps</name>
    <name type="common">South American ant</name>
    <dbReference type="NCBI Taxonomy" id="609295"/>
    <lineage>
        <taxon>Eukaryota</taxon>
        <taxon>Metazoa</taxon>
        <taxon>Ecdysozoa</taxon>
        <taxon>Arthropoda</taxon>
        <taxon>Hexapoda</taxon>
        <taxon>Insecta</taxon>
        <taxon>Pterygota</taxon>
        <taxon>Neoptera</taxon>
        <taxon>Endopterygota</taxon>
        <taxon>Hymenoptera</taxon>
        <taxon>Apocrita</taxon>
        <taxon>Aculeata</taxon>
        <taxon>Formicoidea</taxon>
        <taxon>Formicidae</taxon>
        <taxon>Ponerinae</taxon>
        <taxon>Ponerini</taxon>
        <taxon>Dinoponera</taxon>
    </lineage>
</organism>
<dbReference type="Pfam" id="PF20179">
    <property type="entry name" value="MSS51_C"/>
    <property type="match status" value="1"/>
</dbReference>
<keyword evidence="1" id="KW-0479">Metal-binding</keyword>
<gene>
    <name evidence="7" type="primary">LOC106747665</name>
</gene>
<evidence type="ECO:0000256" key="4">
    <source>
        <dbReference type="PROSITE-ProRule" id="PRU00134"/>
    </source>
</evidence>
<dbReference type="KEGG" id="dqu:106747665"/>
<dbReference type="OrthoDB" id="5282002at2759"/>
<dbReference type="PANTHER" id="PTHR28069:SF2">
    <property type="entry name" value="GH20023P"/>
    <property type="match status" value="1"/>
</dbReference>
<dbReference type="Gene3D" id="6.10.140.2220">
    <property type="match status" value="1"/>
</dbReference>
<accession>A0A6P3XS59</accession>
<dbReference type="PANTHER" id="PTHR28069">
    <property type="entry name" value="GH20023P"/>
    <property type="match status" value="1"/>
</dbReference>
<evidence type="ECO:0000256" key="1">
    <source>
        <dbReference type="ARBA" id="ARBA00022723"/>
    </source>
</evidence>
<dbReference type="GO" id="GO:0008270">
    <property type="term" value="F:zinc ion binding"/>
    <property type="evidence" value="ECO:0007669"/>
    <property type="project" value="UniProtKB-KW"/>
</dbReference>
<keyword evidence="6" id="KW-1185">Reference proteome</keyword>
<dbReference type="PROSITE" id="PS50865">
    <property type="entry name" value="ZF_MYND_2"/>
    <property type="match status" value="1"/>
</dbReference>
<evidence type="ECO:0000313" key="6">
    <source>
        <dbReference type="Proteomes" id="UP000515204"/>
    </source>
</evidence>
<evidence type="ECO:0000259" key="5">
    <source>
        <dbReference type="PROSITE" id="PS50865"/>
    </source>
</evidence>
<dbReference type="SUPFAM" id="SSF144232">
    <property type="entry name" value="HIT/MYND zinc finger-like"/>
    <property type="match status" value="1"/>
</dbReference>
<dbReference type="GeneID" id="106747665"/>
<sequence length="430" mass="50372">MSNPNKQVFEYRGPRTAECYNQFFNPNMCHVCKSVDKGNLILCNKCRLISYCGEEHKAKHYTEHEEICIIIRRLSRVNLQKDKRRFSNWQQWIQSRAEFVESIQQKLKRPLEAYEKQMILWPKSCIMCYQQTELQTCQRCFSTNYCVAHAQAVTSKHNDDKCERLVRLLNIDIETVSGRTIDISYSFLISVNQRSYFEEMLEFCMNYVLMSRNDVDWLAKDYVLSDYLSGPLTIYFGTSRFELLNFILEKCTVIHVLAANSADRNGLPAWEVLLHLLPVITKLVIIMVGPELIYESNKQILCELCTDRNREFVFFSFPMLYCEFLQSPGNYREPNIVVVFHPDITEITQIELLEEIQGLLCPFFLSFSSEQKAQENIRMIQKSLNTGINPIFNGRNYFAGLAPHRDIDTGNTYFRNEHIIIYEDLGDSVK</sequence>
<evidence type="ECO:0000256" key="3">
    <source>
        <dbReference type="ARBA" id="ARBA00022833"/>
    </source>
</evidence>
<dbReference type="PROSITE" id="PS01360">
    <property type="entry name" value="ZF_MYND_1"/>
    <property type="match status" value="1"/>
</dbReference>
<dbReference type="Proteomes" id="UP000515204">
    <property type="component" value="Unplaced"/>
</dbReference>
<dbReference type="AlphaFoldDB" id="A0A6P3XS59"/>
<feature type="domain" description="MYND-type" evidence="5">
    <location>
        <begin position="29"/>
        <end position="68"/>
    </location>
</feature>
<name>A0A6P3XS59_DINQU</name>
<keyword evidence="2 4" id="KW-0863">Zinc-finger</keyword>
<proteinExistence type="predicted"/>
<dbReference type="InterPro" id="IPR046824">
    <property type="entry name" value="Mss51-like_C"/>
</dbReference>
<reference evidence="7" key="1">
    <citation type="submission" date="2025-08" db="UniProtKB">
        <authorList>
            <consortium name="RefSeq"/>
        </authorList>
    </citation>
    <scope>IDENTIFICATION</scope>
</reference>
<dbReference type="RefSeq" id="XP_014480904.1">
    <property type="nucleotide sequence ID" value="XM_014625418.1"/>
</dbReference>